<evidence type="ECO:0000256" key="1">
    <source>
        <dbReference type="SAM" id="Phobius"/>
    </source>
</evidence>
<dbReference type="KEGG" id="aup:AsAng_0037250"/>
<gene>
    <name evidence="2" type="ORF">AsAng_0037250</name>
</gene>
<keyword evidence="1" id="KW-0472">Membrane</keyword>
<proteinExistence type="predicted"/>
<accession>A0A915YH96</accession>
<name>A0A915YH96_9BACT</name>
<dbReference type="EMBL" id="AP026867">
    <property type="protein sequence ID" value="BDS12997.1"/>
    <property type="molecule type" value="Genomic_DNA"/>
</dbReference>
<feature type="transmembrane region" description="Helical" evidence="1">
    <location>
        <begin position="21"/>
        <end position="40"/>
    </location>
</feature>
<protein>
    <submittedName>
        <fullName evidence="2">Uncharacterized protein</fullName>
    </submittedName>
</protein>
<evidence type="ECO:0000313" key="3">
    <source>
        <dbReference type="Proteomes" id="UP001060919"/>
    </source>
</evidence>
<keyword evidence="1" id="KW-1133">Transmembrane helix</keyword>
<keyword evidence="3" id="KW-1185">Reference proteome</keyword>
<keyword evidence="1" id="KW-0812">Transmembrane</keyword>
<reference evidence="2" key="1">
    <citation type="submission" date="2022-09" db="EMBL/GenBank/DDBJ databases">
        <title>Aureispira anguillicida sp. nov., isolated from Leptocephalus of Japanese eel Anguilla japonica.</title>
        <authorList>
            <person name="Yuasa K."/>
            <person name="Mekata T."/>
            <person name="Ikunari K."/>
        </authorList>
    </citation>
    <scope>NUCLEOTIDE SEQUENCE</scope>
    <source>
        <strain evidence="2">EL160426</strain>
    </source>
</reference>
<dbReference type="Proteomes" id="UP001060919">
    <property type="component" value="Chromosome"/>
</dbReference>
<sequence>MNLVQRLCLHLKGVRFKFFEVLLLILTKKQVYFLSIYLVVFDFMPIIK</sequence>
<evidence type="ECO:0000313" key="2">
    <source>
        <dbReference type="EMBL" id="BDS12997.1"/>
    </source>
</evidence>
<dbReference type="AlphaFoldDB" id="A0A915YH96"/>
<organism evidence="2 3">
    <name type="scientific">Aureispira anguillae</name>
    <dbReference type="NCBI Taxonomy" id="2864201"/>
    <lineage>
        <taxon>Bacteria</taxon>
        <taxon>Pseudomonadati</taxon>
        <taxon>Bacteroidota</taxon>
        <taxon>Saprospiria</taxon>
        <taxon>Saprospirales</taxon>
        <taxon>Saprospiraceae</taxon>
        <taxon>Aureispira</taxon>
    </lineage>
</organism>